<reference evidence="2 3" key="1">
    <citation type="submission" date="2023-01" db="EMBL/GenBank/DDBJ databases">
        <title>Analysis of 21 Apiospora genomes using comparative genomics revels a genus with tremendous synthesis potential of carbohydrate active enzymes and secondary metabolites.</title>
        <authorList>
            <person name="Sorensen T."/>
        </authorList>
    </citation>
    <scope>NUCLEOTIDE SEQUENCE [LARGE SCALE GENOMIC DNA]</scope>
    <source>
        <strain evidence="2 3">CBS 117206</strain>
    </source>
</reference>
<sequence length="280" mass="30289">MVTPVTPSSISHPPQPAYDSTQCIAEVDFSVRQEVRYAALSYVWGRLPGVQESTRANLFRLKAPGALASSVLANALPKTMLCVIQDDVVSKPLHLSQMGAIYANSCLEVVVHEAGRFAVVNRNSSLAARLQRRRLGLGRFHFRFLHVAAEQLLALILSQVPKLLGQLRRLLRFHICFLDVAAEQLLALILSEVPKLLGNVPNLAARCDVCRLRFILAVDAECLDVALDGGVLDNNIAGCERIDELVETTGLDGGTGRQKGRGKHGSSQGCGHGESELHGG</sequence>
<evidence type="ECO:0000313" key="3">
    <source>
        <dbReference type="Proteomes" id="UP001392437"/>
    </source>
</evidence>
<feature type="region of interest" description="Disordered" evidence="1">
    <location>
        <begin position="250"/>
        <end position="280"/>
    </location>
</feature>
<organism evidence="2 3">
    <name type="scientific">Apiospora kogelbergensis</name>
    <dbReference type="NCBI Taxonomy" id="1337665"/>
    <lineage>
        <taxon>Eukaryota</taxon>
        <taxon>Fungi</taxon>
        <taxon>Dikarya</taxon>
        <taxon>Ascomycota</taxon>
        <taxon>Pezizomycotina</taxon>
        <taxon>Sordariomycetes</taxon>
        <taxon>Xylariomycetidae</taxon>
        <taxon>Amphisphaeriales</taxon>
        <taxon>Apiosporaceae</taxon>
        <taxon>Apiospora</taxon>
    </lineage>
</organism>
<comment type="caution">
    <text evidence="2">The sequence shown here is derived from an EMBL/GenBank/DDBJ whole genome shotgun (WGS) entry which is preliminary data.</text>
</comment>
<protein>
    <submittedName>
        <fullName evidence="2">HET-domain-containing protein</fullName>
    </submittedName>
</protein>
<evidence type="ECO:0000256" key="1">
    <source>
        <dbReference type="SAM" id="MobiDB-lite"/>
    </source>
</evidence>
<gene>
    <name evidence="2" type="ORF">PG999_012507</name>
</gene>
<accession>A0AAW0QNL3</accession>
<dbReference type="EMBL" id="JAQQWP010000010">
    <property type="protein sequence ID" value="KAK8096563.1"/>
    <property type="molecule type" value="Genomic_DNA"/>
</dbReference>
<keyword evidence="3" id="KW-1185">Reference proteome</keyword>
<evidence type="ECO:0000313" key="2">
    <source>
        <dbReference type="EMBL" id="KAK8096563.1"/>
    </source>
</evidence>
<dbReference type="AlphaFoldDB" id="A0AAW0QNL3"/>
<name>A0AAW0QNL3_9PEZI</name>
<proteinExistence type="predicted"/>
<dbReference type="Proteomes" id="UP001392437">
    <property type="component" value="Unassembled WGS sequence"/>
</dbReference>